<dbReference type="AlphaFoldDB" id="A0A9P6KES0"/>
<keyword evidence="3" id="KW-1185">Reference proteome</keyword>
<evidence type="ECO:0000256" key="1">
    <source>
        <dbReference type="SAM" id="SignalP"/>
    </source>
</evidence>
<reference evidence="2" key="1">
    <citation type="journal article" date="2020" name="Fungal Divers.">
        <title>Resolving the Mortierellaceae phylogeny through synthesis of multi-gene phylogenetics and phylogenomics.</title>
        <authorList>
            <person name="Vandepol N."/>
            <person name="Liber J."/>
            <person name="Desiro A."/>
            <person name="Na H."/>
            <person name="Kennedy M."/>
            <person name="Barry K."/>
            <person name="Grigoriev I.V."/>
            <person name="Miller A.N."/>
            <person name="O'Donnell K."/>
            <person name="Stajich J.E."/>
            <person name="Bonito G."/>
        </authorList>
    </citation>
    <scope>NUCLEOTIDE SEQUENCE</scope>
    <source>
        <strain evidence="2">KOD1015</strain>
    </source>
</reference>
<gene>
    <name evidence="2" type="ORF">BGW38_010652</name>
</gene>
<dbReference type="Proteomes" id="UP000780801">
    <property type="component" value="Unassembled WGS sequence"/>
</dbReference>
<proteinExistence type="predicted"/>
<accession>A0A9P6KES0</accession>
<dbReference type="EMBL" id="JAABOA010000897">
    <property type="protein sequence ID" value="KAF9582864.1"/>
    <property type="molecule type" value="Genomic_DNA"/>
</dbReference>
<feature type="chain" id="PRO_5040161211" evidence="1">
    <location>
        <begin position="26"/>
        <end position="304"/>
    </location>
</feature>
<evidence type="ECO:0000313" key="3">
    <source>
        <dbReference type="Proteomes" id="UP000780801"/>
    </source>
</evidence>
<keyword evidence="1" id="KW-0732">Signal</keyword>
<evidence type="ECO:0000313" key="2">
    <source>
        <dbReference type="EMBL" id="KAF9582864.1"/>
    </source>
</evidence>
<comment type="caution">
    <text evidence="2">The sequence shown here is derived from an EMBL/GenBank/DDBJ whole genome shotgun (WGS) entry which is preliminary data.</text>
</comment>
<organism evidence="2 3">
    <name type="scientific">Lunasporangiospora selenospora</name>
    <dbReference type="NCBI Taxonomy" id="979761"/>
    <lineage>
        <taxon>Eukaryota</taxon>
        <taxon>Fungi</taxon>
        <taxon>Fungi incertae sedis</taxon>
        <taxon>Mucoromycota</taxon>
        <taxon>Mortierellomycotina</taxon>
        <taxon>Mortierellomycetes</taxon>
        <taxon>Mortierellales</taxon>
        <taxon>Mortierellaceae</taxon>
        <taxon>Lunasporangiospora</taxon>
    </lineage>
</organism>
<name>A0A9P6KES0_9FUNG</name>
<feature type="signal peptide" evidence="1">
    <location>
        <begin position="1"/>
        <end position="25"/>
    </location>
</feature>
<protein>
    <submittedName>
        <fullName evidence="2">Uncharacterized protein</fullName>
    </submittedName>
</protein>
<sequence length="304" mass="32629">MFTRAALVVAMTLASLALGPGSVTAISEACDILKHNSYIEAQRSLMAGMDKQMFTKDGRSSESGHIYLTKAELAWGGGIGPSLCYAGSMGIYRDDPERCPTYDAPLVYGSQAWCSYKNMVVKARFKPYLLDKKSCPSAVSGTCDYSKTEIKSQKVSVGGKLEFTVPIFKALSIGGSLGASIDTEMTLETKESFSLKPGSTASLFGVTVIIETNVEEIKTASVVDTATRVCQPGAKTGNNIGNNYFLTDKTTSVWATLNCTAEDRPVEKRQDQAPPAADSFDDNACYYYDIATDAFFAEPCSPGV</sequence>
<dbReference type="OrthoDB" id="2444041at2759"/>